<organism evidence="2 3">
    <name type="scientific">Duganella phyllosphaerae</name>
    <dbReference type="NCBI Taxonomy" id="762836"/>
    <lineage>
        <taxon>Bacteria</taxon>
        <taxon>Pseudomonadati</taxon>
        <taxon>Pseudomonadota</taxon>
        <taxon>Betaproteobacteria</taxon>
        <taxon>Burkholderiales</taxon>
        <taxon>Oxalobacteraceae</taxon>
        <taxon>Telluria group</taxon>
        <taxon>Duganella</taxon>
    </lineage>
</organism>
<evidence type="ECO:0000313" key="3">
    <source>
        <dbReference type="Proteomes" id="UP000175989"/>
    </source>
</evidence>
<evidence type="ECO:0000256" key="1">
    <source>
        <dbReference type="SAM" id="MobiDB-lite"/>
    </source>
</evidence>
<dbReference type="OrthoDB" id="9152687at2"/>
<accession>A0A1E7X044</accession>
<dbReference type="AlphaFoldDB" id="A0A1E7X044"/>
<gene>
    <name evidence="2" type="ORF">DUPY_15610</name>
</gene>
<proteinExistence type="predicted"/>
<feature type="compositionally biased region" description="Basic and acidic residues" evidence="1">
    <location>
        <begin position="1"/>
        <end position="30"/>
    </location>
</feature>
<comment type="caution">
    <text evidence="2">The sequence shown here is derived from an EMBL/GenBank/DDBJ whole genome shotgun (WGS) entry which is preliminary data.</text>
</comment>
<evidence type="ECO:0000313" key="2">
    <source>
        <dbReference type="EMBL" id="OFA05447.1"/>
    </source>
</evidence>
<dbReference type="Proteomes" id="UP000175989">
    <property type="component" value="Unassembled WGS sequence"/>
</dbReference>
<protein>
    <recommendedName>
        <fullName evidence="4">Antitoxin Xre/MbcA/ParS-like toxin-binding domain-containing protein</fullName>
    </recommendedName>
</protein>
<name>A0A1E7X044_9BURK</name>
<feature type="region of interest" description="Disordered" evidence="1">
    <location>
        <begin position="1"/>
        <end position="31"/>
    </location>
</feature>
<keyword evidence="3" id="KW-1185">Reference proteome</keyword>
<dbReference type="EMBL" id="LROM01000066">
    <property type="protein sequence ID" value="OFA05447.1"/>
    <property type="molecule type" value="Genomic_DNA"/>
</dbReference>
<evidence type="ECO:0008006" key="4">
    <source>
        <dbReference type="Google" id="ProtNLM"/>
    </source>
</evidence>
<reference evidence="3" key="1">
    <citation type="journal article" date="2016" name="Front. Microbiol.">
        <title>Molecular Keys to the Janthinobacterium and Duganella spp. Interaction with the Plant Pathogen Fusarium graminearum.</title>
        <authorList>
            <person name="Haack F.S."/>
            <person name="Poehlein A."/>
            <person name="Kroger C."/>
            <person name="Voigt C.A."/>
            <person name="Piepenbring M."/>
            <person name="Bode H.B."/>
            <person name="Daniel R."/>
            <person name="Schafer W."/>
            <person name="Streit W.R."/>
        </authorList>
    </citation>
    <scope>NUCLEOTIDE SEQUENCE [LARGE SCALE GENOMIC DNA]</scope>
    <source>
        <strain evidence="3">T54</strain>
    </source>
</reference>
<dbReference type="RefSeq" id="WP_141749464.1">
    <property type="nucleotide sequence ID" value="NZ_LROM01000066.1"/>
</dbReference>
<sequence length="244" mass="26920">MSKQSVEKTTRPRELRQDQARYGAHSKERASGSPALILRGADLGDGFYVVQLTDEAIEKLNSATSSLQFSSQHLRHVPKMSREQMADLVARIKRRSSAGSATAEDEAGMVSPTENLEFLERLSDMERSETSTLEKSGQLLDSQVLAALMGVTRQAINKAEAELRMFSLDGAAGKKLYPAFFADKKIDRRAVQKVSKALERLAGSSKLQFFMNPRVSLGKKTPVEALRRGKFEQVLAAAVAFREA</sequence>